<gene>
    <name evidence="3" type="ORF">KNW02_19785</name>
</gene>
<evidence type="ECO:0000313" key="4">
    <source>
        <dbReference type="Proteomes" id="UP001166191"/>
    </source>
</evidence>
<sequence length="486" mass="51780">MALPPNKGFDRLAKNTPLSLTLLELTHAVTQRQWTARELAEASLSRIEELDHGLHAFCTLDETALEQADETDRRLSAGLPVGPLAGVPVAVKDLICTRGMRTTFGSRLYADFVPEQDDIVVERLRKAGATIIGKTNTSEFGYGGVGHNHVFPTTRNPWNVALTPGGSSAGSAVAVSTGMVPLALGSDGGGSIRIPASLCGVFGMKPSWGRVPLYPSCRDPRYPGQSGWESLEHIGPLTRNATDAALALSVISGPSAHDRHSVPSESGDWVLSSLDAMATIRIAFTSDLGFAIVDPEVRSVFEQAVERLRMAISHIECAYPAVGNTEALLDTLVALETDRAGLKAMAAEQGIDLDGWIGSILERTWTGDQFTAAIMDRKRIANITADFMRDFDFLLTPTTASAAFPIDTYGPDKIAGQVVPPSSWVPFSALANFTGLPAASVPIGFTKDGRPIGLQIMGRHLDDNGVLSLCAIVEKIVALDHSSTPV</sequence>
<dbReference type="RefSeq" id="WP_216034905.1">
    <property type="nucleotide sequence ID" value="NZ_JAHKNG010000076.1"/>
</dbReference>
<dbReference type="InterPro" id="IPR023631">
    <property type="entry name" value="Amidase_dom"/>
</dbReference>
<comment type="caution">
    <text evidence="3">The sequence shown here is derived from an EMBL/GenBank/DDBJ whole genome shotgun (WGS) entry which is preliminary data.</text>
</comment>
<organism evidence="3 4">
    <name type="scientific">Paracoccus marinaquae</name>
    <dbReference type="NCBI Taxonomy" id="2841926"/>
    <lineage>
        <taxon>Bacteria</taxon>
        <taxon>Pseudomonadati</taxon>
        <taxon>Pseudomonadota</taxon>
        <taxon>Alphaproteobacteria</taxon>
        <taxon>Rhodobacterales</taxon>
        <taxon>Paracoccaceae</taxon>
        <taxon>Paracoccus</taxon>
    </lineage>
</organism>
<comment type="similarity">
    <text evidence="1">Belongs to the amidase family.</text>
</comment>
<accession>A0ABS6AQC6</accession>
<dbReference type="InterPro" id="IPR000120">
    <property type="entry name" value="Amidase"/>
</dbReference>
<dbReference type="EMBL" id="JAHKNG010000076">
    <property type="protein sequence ID" value="MBU3032322.1"/>
    <property type="molecule type" value="Genomic_DNA"/>
</dbReference>
<dbReference type="PANTHER" id="PTHR11895:SF7">
    <property type="entry name" value="GLUTAMYL-TRNA(GLN) AMIDOTRANSFERASE SUBUNIT A, MITOCHONDRIAL"/>
    <property type="match status" value="1"/>
</dbReference>
<dbReference type="PANTHER" id="PTHR11895">
    <property type="entry name" value="TRANSAMIDASE"/>
    <property type="match status" value="1"/>
</dbReference>
<evidence type="ECO:0000256" key="1">
    <source>
        <dbReference type="ARBA" id="ARBA00009199"/>
    </source>
</evidence>
<dbReference type="Pfam" id="PF01425">
    <property type="entry name" value="Amidase"/>
    <property type="match status" value="1"/>
</dbReference>
<evidence type="ECO:0000259" key="2">
    <source>
        <dbReference type="Pfam" id="PF01425"/>
    </source>
</evidence>
<name>A0ABS6AQC6_9RHOB</name>
<reference evidence="3" key="1">
    <citation type="submission" date="2021-06" db="EMBL/GenBank/DDBJ databases">
        <title>Paracoccus bacterium XHP0099 sp. nov., isolated from the surface waters of the Yellow Sea.</title>
        <authorList>
            <person name="Xue H."/>
            <person name="Zhang D."/>
        </authorList>
    </citation>
    <scope>NUCLEOTIDE SEQUENCE</scope>
    <source>
        <strain evidence="3">XHP0099</strain>
    </source>
</reference>
<dbReference type="Proteomes" id="UP001166191">
    <property type="component" value="Unassembled WGS sequence"/>
</dbReference>
<feature type="domain" description="Amidase" evidence="2">
    <location>
        <begin position="38"/>
        <end position="467"/>
    </location>
</feature>
<proteinExistence type="inferred from homology"/>
<evidence type="ECO:0000313" key="3">
    <source>
        <dbReference type="EMBL" id="MBU3032322.1"/>
    </source>
</evidence>
<protein>
    <submittedName>
        <fullName evidence="3">Amidase</fullName>
    </submittedName>
</protein>
<keyword evidence="4" id="KW-1185">Reference proteome</keyword>